<dbReference type="SUPFAM" id="SSF142906">
    <property type="entry name" value="YjbR-like"/>
    <property type="match status" value="1"/>
</dbReference>
<sequence length="362" mass="41686">MAFEEQFFKRKTLSSQKLLDFGFTKTKSGYCYDKEIMAGDFQAQIEVSNSGQVVGRLIDKDLDEEYTAIHVESQTGSYLGQVREAYGAVLREIAEACFEETPFDLPQTNRLANHLKEKFGDDFDHPFVKYPKYASFRHPANNKWYALVFPLKLDKLDSETKPLAKSDLEREAEVINIKIDKRNLDQLLKKPGIYPSYHMNKQSWVSLVMDDCLSDQDVFDLVETSRALVGPKSFKAESGPDYWLIPANPKYYDIDAEFVETDTIQWTQKAQIKKGDWVFIYMTSPIQAVRYVCQVLESHLPNKGLRDHPGIKELMTVKRLKTFSDDDFPLSTLKEAGVKAVRGPRRMTKDLIEQIKPHLKDD</sequence>
<dbReference type="PANTHER" id="PTHR35145:SF1">
    <property type="entry name" value="CYTOPLASMIC PROTEIN"/>
    <property type="match status" value="1"/>
</dbReference>
<dbReference type="Gene3D" id="3.90.1150.30">
    <property type="match status" value="1"/>
</dbReference>
<reference evidence="2 3" key="1">
    <citation type="submission" date="2018-06" db="EMBL/GenBank/DDBJ databases">
        <authorList>
            <consortium name="Pathogen Informatics"/>
            <person name="Doyle S."/>
        </authorList>
    </citation>
    <scope>NUCLEOTIDE SEQUENCE [LARGE SCALE GENOMIC DNA]</scope>
    <source>
        <strain evidence="3">NCTC 11391</strain>
    </source>
</reference>
<dbReference type="SUPFAM" id="SSF88697">
    <property type="entry name" value="PUA domain-like"/>
    <property type="match status" value="1"/>
</dbReference>
<dbReference type="PANTHER" id="PTHR35145">
    <property type="entry name" value="CYTOPLASMIC PROTEIN-RELATED"/>
    <property type="match status" value="1"/>
</dbReference>
<dbReference type="InterPro" id="IPR015947">
    <property type="entry name" value="PUA-like_sf"/>
</dbReference>
<accession>A0A380JD78</accession>
<dbReference type="OrthoDB" id="9789813at2"/>
<evidence type="ECO:0000313" key="3">
    <source>
        <dbReference type="Proteomes" id="UP000254082"/>
    </source>
</evidence>
<organism evidence="2 3">
    <name type="scientific">Streptococcus downei MFe28</name>
    <dbReference type="NCBI Taxonomy" id="764290"/>
    <lineage>
        <taxon>Bacteria</taxon>
        <taxon>Bacillati</taxon>
        <taxon>Bacillota</taxon>
        <taxon>Bacilli</taxon>
        <taxon>Lactobacillales</taxon>
        <taxon>Streptococcaceae</taxon>
        <taxon>Streptococcus</taxon>
    </lineage>
</organism>
<dbReference type="Proteomes" id="UP000254082">
    <property type="component" value="Unassembled WGS sequence"/>
</dbReference>
<dbReference type="InterPro" id="IPR007351">
    <property type="entry name" value="YjbR"/>
</dbReference>
<feature type="domain" description="EVE" evidence="1">
    <location>
        <begin position="242"/>
        <end position="303"/>
    </location>
</feature>
<dbReference type="Pfam" id="PF04237">
    <property type="entry name" value="YjbR"/>
    <property type="match status" value="1"/>
</dbReference>
<evidence type="ECO:0000313" key="2">
    <source>
        <dbReference type="EMBL" id="SUN35961.1"/>
    </source>
</evidence>
<dbReference type="InterPro" id="IPR058532">
    <property type="entry name" value="YjbR/MT2646/Rv2570-like"/>
</dbReference>
<dbReference type="Pfam" id="PF01878">
    <property type="entry name" value="EVE"/>
    <property type="match status" value="1"/>
</dbReference>
<proteinExistence type="predicted"/>
<dbReference type="InterPro" id="IPR038056">
    <property type="entry name" value="YjbR-like_sf"/>
</dbReference>
<dbReference type="InterPro" id="IPR002740">
    <property type="entry name" value="EVE_domain"/>
</dbReference>
<protein>
    <submittedName>
        <fullName evidence="2">MmcQ protein</fullName>
    </submittedName>
</protein>
<dbReference type="AlphaFoldDB" id="A0A380JD78"/>
<dbReference type="EMBL" id="UHFA01000002">
    <property type="protein sequence ID" value="SUN35961.1"/>
    <property type="molecule type" value="Genomic_DNA"/>
</dbReference>
<dbReference type="RefSeq" id="WP_003000580.1">
    <property type="nucleotide sequence ID" value="NZ_UHFA01000002.1"/>
</dbReference>
<name>A0A380JD78_STRDO</name>
<gene>
    <name evidence="2" type="primary">mmcQ</name>
    <name evidence="2" type="ORF">NCTC11391_01000</name>
</gene>
<keyword evidence="3" id="KW-1185">Reference proteome</keyword>
<evidence type="ECO:0000259" key="1">
    <source>
        <dbReference type="Pfam" id="PF01878"/>
    </source>
</evidence>